<protein>
    <submittedName>
        <fullName evidence="2">Uncharacterized protein</fullName>
    </submittedName>
</protein>
<reference evidence="2 3" key="1">
    <citation type="submission" date="2023-10" db="EMBL/GenBank/DDBJ databases">
        <title>Psychrosphaera aquimaarina strain SW33 isolated from seawater.</title>
        <authorList>
            <person name="Bayburt H."/>
            <person name="Kim J.M."/>
            <person name="Choi B.J."/>
            <person name="Jeon C.O."/>
        </authorList>
    </citation>
    <scope>NUCLEOTIDE SEQUENCE [LARGE SCALE GENOMIC DNA]</scope>
    <source>
        <strain evidence="2 3">KCTC 52743</strain>
    </source>
</reference>
<keyword evidence="3" id="KW-1185">Reference proteome</keyword>
<sequence>MSVLFLVSCGGSESDDVNANNDPQDNIDNVDNENIEILNDIEATYLEDLQAGRWTENGWSGGNFHGLDEAIVKEVMSSYANVPPPQVDSFPATNTETSCPYVSEDGSQDAICDYYWAHCPNELNTSFDNFGFDEVLCNDDSGLLDGYQRYYASSNTLSSVEFIASGESVGPVIRFGNTTNRGPKDRVIAKYFNYFGLEHGPYITFYEDHIDDFKYRVKQLSFFVYGEVQGNTVSFWPNGNIKSVVPYLNGECNGNVTEFFPNGELRFSAQCQDDNVSGDISLYKAIACKPGLGGFDFPALANFIDQDFIEHFFPVCTSKILNRMIYAPQWSSGIKVIISFTELKK</sequence>
<name>A0ABU3R4J5_9GAMM</name>
<gene>
    <name evidence="1" type="ORF">RT723_03020</name>
    <name evidence="2" type="ORF">RT723_16745</name>
</gene>
<comment type="caution">
    <text evidence="2">The sequence shown here is derived from an EMBL/GenBank/DDBJ whole genome shotgun (WGS) entry which is preliminary data.</text>
</comment>
<evidence type="ECO:0000313" key="3">
    <source>
        <dbReference type="Proteomes" id="UP001257914"/>
    </source>
</evidence>
<dbReference type="SUPFAM" id="SSF82185">
    <property type="entry name" value="Histone H3 K4-specific methyltransferase SET7/9 N-terminal domain"/>
    <property type="match status" value="1"/>
</dbReference>
<proteinExistence type="predicted"/>
<dbReference type="Proteomes" id="UP001257914">
    <property type="component" value="Unassembled WGS sequence"/>
</dbReference>
<dbReference type="Gene3D" id="2.20.110.10">
    <property type="entry name" value="Histone H3 K4-specific methyltransferase SET7/9 N-terminal domain"/>
    <property type="match status" value="1"/>
</dbReference>
<accession>A0ABU3R4J5</accession>
<dbReference type="EMBL" id="JAWCUA010000010">
    <property type="protein sequence ID" value="MDU0114606.1"/>
    <property type="molecule type" value="Genomic_DNA"/>
</dbReference>
<evidence type="ECO:0000313" key="2">
    <source>
        <dbReference type="EMBL" id="MDU0114606.1"/>
    </source>
</evidence>
<dbReference type="EMBL" id="JAWCUA010000002">
    <property type="protein sequence ID" value="MDU0111989.1"/>
    <property type="molecule type" value="Genomic_DNA"/>
</dbReference>
<organism evidence="2 3">
    <name type="scientific">Psychrosphaera aquimarina</name>
    <dbReference type="NCBI Taxonomy" id="2044854"/>
    <lineage>
        <taxon>Bacteria</taxon>
        <taxon>Pseudomonadati</taxon>
        <taxon>Pseudomonadota</taxon>
        <taxon>Gammaproteobacteria</taxon>
        <taxon>Alteromonadales</taxon>
        <taxon>Pseudoalteromonadaceae</taxon>
        <taxon>Psychrosphaera</taxon>
    </lineage>
</organism>
<evidence type="ECO:0000313" key="1">
    <source>
        <dbReference type="EMBL" id="MDU0111989.1"/>
    </source>
</evidence>
<dbReference type="RefSeq" id="WP_315945844.1">
    <property type="nucleotide sequence ID" value="NZ_JAWCUA010000002.1"/>
</dbReference>